<dbReference type="AlphaFoldDB" id="A0A221WAB2"/>
<sequence>MTPYCVHMTAVFLLCGVIGSLLFVITFLIDGATRPGYRPVRHPVSALALGSRGWVQTTNFIVCGLLMTAGALGILLATEHPWLALAAAVFGLSLVASGVFPMDPMRGYPPGTPEGTPEDTSRTHGLHDWAGMGVFAALPVTTFIATLQSTDLLSTVYSGATTAALVVLFFSFGQAWENDAPRTGLIQRVMIIIGWVWFAVFCGSLLV</sequence>
<feature type="transmembrane region" description="Helical" evidence="1">
    <location>
        <begin position="6"/>
        <end position="32"/>
    </location>
</feature>
<evidence type="ECO:0000313" key="2">
    <source>
        <dbReference type="EMBL" id="ASO22942.1"/>
    </source>
</evidence>
<dbReference type="Proteomes" id="UP000204221">
    <property type="component" value="Chromosome"/>
</dbReference>
<name>A0A221WAB2_9PSEU</name>
<feature type="transmembrane region" description="Helical" evidence="1">
    <location>
        <begin position="82"/>
        <end position="100"/>
    </location>
</feature>
<feature type="transmembrane region" description="Helical" evidence="1">
    <location>
        <begin position="154"/>
        <end position="173"/>
    </location>
</feature>
<gene>
    <name evidence="2" type="ORF">AHOG_26715</name>
</gene>
<evidence type="ECO:0000256" key="1">
    <source>
        <dbReference type="SAM" id="Phobius"/>
    </source>
</evidence>
<dbReference type="Pfam" id="PF06197">
    <property type="entry name" value="DUF998"/>
    <property type="match status" value="1"/>
</dbReference>
<feature type="transmembrane region" description="Helical" evidence="1">
    <location>
        <begin position="129"/>
        <end position="148"/>
    </location>
</feature>
<reference evidence="2 3" key="1">
    <citation type="submission" date="2017-07" db="EMBL/GenBank/DDBJ databases">
        <title>Complete genome sequence of Actinoalloteichus hoggarensis DSM 45943, type strain of Actinoalloteichus hoggarensis.</title>
        <authorList>
            <person name="Ruckert C."/>
            <person name="Nouioui I."/>
            <person name="Willmese J."/>
            <person name="van Wezel G."/>
            <person name="Klenk H.-P."/>
            <person name="Kalinowski J."/>
            <person name="Zotchev S.B."/>
        </authorList>
    </citation>
    <scope>NUCLEOTIDE SEQUENCE [LARGE SCALE GENOMIC DNA]</scope>
    <source>
        <strain evidence="2 3">DSM 45943</strain>
    </source>
</reference>
<keyword evidence="1" id="KW-0472">Membrane</keyword>
<dbReference type="KEGG" id="ahg:AHOG_26715"/>
<feature type="transmembrane region" description="Helical" evidence="1">
    <location>
        <begin position="53"/>
        <end position="76"/>
    </location>
</feature>
<organism evidence="2 3">
    <name type="scientific">Actinoalloteichus hoggarensis</name>
    <dbReference type="NCBI Taxonomy" id="1470176"/>
    <lineage>
        <taxon>Bacteria</taxon>
        <taxon>Bacillati</taxon>
        <taxon>Actinomycetota</taxon>
        <taxon>Actinomycetes</taxon>
        <taxon>Pseudonocardiales</taxon>
        <taxon>Pseudonocardiaceae</taxon>
        <taxon>Actinoalloteichus</taxon>
    </lineage>
</organism>
<protein>
    <recommendedName>
        <fullName evidence="4">DUF998 domain-containing protein</fullName>
    </recommendedName>
</protein>
<evidence type="ECO:0008006" key="4">
    <source>
        <dbReference type="Google" id="ProtNLM"/>
    </source>
</evidence>
<keyword evidence="1" id="KW-0812">Transmembrane</keyword>
<accession>A0A221WAB2</accession>
<evidence type="ECO:0000313" key="3">
    <source>
        <dbReference type="Proteomes" id="UP000204221"/>
    </source>
</evidence>
<keyword evidence="1" id="KW-1133">Transmembrane helix</keyword>
<dbReference type="EMBL" id="CP022521">
    <property type="protein sequence ID" value="ASO22942.1"/>
    <property type="molecule type" value="Genomic_DNA"/>
</dbReference>
<proteinExistence type="predicted"/>
<dbReference type="InterPro" id="IPR009339">
    <property type="entry name" value="DUF998"/>
</dbReference>
<keyword evidence="3" id="KW-1185">Reference proteome</keyword>
<feature type="transmembrane region" description="Helical" evidence="1">
    <location>
        <begin position="185"/>
        <end position="206"/>
    </location>
</feature>